<gene>
    <name evidence="5" type="primary">frr</name>
    <name evidence="8" type="ORF">CLV29_0486</name>
</gene>
<dbReference type="HAMAP" id="MF_00040">
    <property type="entry name" value="RRF"/>
    <property type="match status" value="1"/>
</dbReference>
<dbReference type="FunFam" id="1.10.132.20:FF:000001">
    <property type="entry name" value="Ribosome-recycling factor"/>
    <property type="match status" value="1"/>
</dbReference>
<organism evidence="8 9">
    <name type="scientific">Naumannella halotolerans</name>
    <dbReference type="NCBI Taxonomy" id="993414"/>
    <lineage>
        <taxon>Bacteria</taxon>
        <taxon>Bacillati</taxon>
        <taxon>Actinomycetota</taxon>
        <taxon>Actinomycetes</taxon>
        <taxon>Propionibacteriales</taxon>
        <taxon>Propionibacteriaceae</taxon>
        <taxon>Naumannella</taxon>
    </lineage>
</organism>
<sequence>MISDTISEADAKMAASVAHTKEEFAGIRTGRAHPAMFNKITAVYYGAPTPLQQLATVQVADARMVLITPFDQNAINGIEKAIRDSDLGVNPATDGNQIRVSLPELTEERRKEYTKLAKSKAEEGRVAVRNSRRQAKDALDKLVKDKEVGEDEVSRAEKDLDARTKKYTEQIDELLKNKETELLEV</sequence>
<accession>A0A4R7J804</accession>
<dbReference type="Gene3D" id="1.10.132.20">
    <property type="entry name" value="Ribosome-recycling factor"/>
    <property type="match status" value="1"/>
</dbReference>
<dbReference type="InterPro" id="IPR002661">
    <property type="entry name" value="Ribosome_recyc_fac"/>
</dbReference>
<protein>
    <recommendedName>
        <fullName evidence="5">Ribosome-recycling factor</fullName>
        <shortName evidence="5">RRF</shortName>
    </recommendedName>
    <alternativeName>
        <fullName evidence="5">Ribosome-releasing factor</fullName>
    </alternativeName>
</protein>
<dbReference type="GO" id="GO:0005737">
    <property type="term" value="C:cytoplasm"/>
    <property type="evidence" value="ECO:0007669"/>
    <property type="project" value="UniProtKB-SubCell"/>
</dbReference>
<dbReference type="FunFam" id="3.30.1360.40:FF:000001">
    <property type="entry name" value="Ribosome-recycling factor"/>
    <property type="match status" value="1"/>
</dbReference>
<dbReference type="GO" id="GO:0006415">
    <property type="term" value="P:translational termination"/>
    <property type="evidence" value="ECO:0007669"/>
    <property type="project" value="UniProtKB-UniRule"/>
</dbReference>
<dbReference type="NCBIfam" id="TIGR00496">
    <property type="entry name" value="frr"/>
    <property type="match status" value="1"/>
</dbReference>
<reference evidence="8 9" key="1">
    <citation type="submission" date="2019-03" db="EMBL/GenBank/DDBJ databases">
        <title>Genomic Encyclopedia of Archaeal and Bacterial Type Strains, Phase II (KMG-II): from individual species to whole genera.</title>
        <authorList>
            <person name="Goeker M."/>
        </authorList>
    </citation>
    <scope>NUCLEOTIDE SEQUENCE [LARGE SCALE GENOMIC DNA]</scope>
    <source>
        <strain evidence="8 9">DSM 24323</strain>
    </source>
</reference>
<keyword evidence="3 5" id="KW-0963">Cytoplasm</keyword>
<dbReference type="CDD" id="cd00520">
    <property type="entry name" value="RRF"/>
    <property type="match status" value="1"/>
</dbReference>
<comment type="function">
    <text evidence="5">Responsible for the release of ribosomes from messenger RNA at the termination of protein biosynthesis. May increase the efficiency of translation by recycling ribosomes from one round of translation to another.</text>
</comment>
<comment type="caution">
    <text evidence="8">The sequence shown here is derived from an EMBL/GenBank/DDBJ whole genome shotgun (WGS) entry which is preliminary data.</text>
</comment>
<dbReference type="InterPro" id="IPR036191">
    <property type="entry name" value="RRF_sf"/>
</dbReference>
<evidence type="ECO:0000256" key="5">
    <source>
        <dbReference type="HAMAP-Rule" id="MF_00040"/>
    </source>
</evidence>
<evidence type="ECO:0000256" key="2">
    <source>
        <dbReference type="ARBA" id="ARBA00005912"/>
    </source>
</evidence>
<dbReference type="Proteomes" id="UP000295371">
    <property type="component" value="Unassembled WGS sequence"/>
</dbReference>
<name>A0A4R7J804_9ACTN</name>
<evidence type="ECO:0000313" key="8">
    <source>
        <dbReference type="EMBL" id="TDT32896.1"/>
    </source>
</evidence>
<dbReference type="Gene3D" id="3.30.1360.40">
    <property type="match status" value="1"/>
</dbReference>
<dbReference type="SUPFAM" id="SSF55194">
    <property type="entry name" value="Ribosome recycling factor, RRF"/>
    <property type="match status" value="1"/>
</dbReference>
<evidence type="ECO:0000313" key="9">
    <source>
        <dbReference type="Proteomes" id="UP000295371"/>
    </source>
</evidence>
<feature type="coiled-coil region" evidence="6">
    <location>
        <begin position="132"/>
        <end position="177"/>
    </location>
</feature>
<comment type="subcellular location">
    <subcellularLocation>
        <location evidence="1 5">Cytoplasm</location>
    </subcellularLocation>
</comment>
<evidence type="ECO:0000256" key="3">
    <source>
        <dbReference type="ARBA" id="ARBA00022490"/>
    </source>
</evidence>
<proteinExistence type="inferred from homology"/>
<dbReference type="AlphaFoldDB" id="A0A4R7J804"/>
<keyword evidence="9" id="KW-1185">Reference proteome</keyword>
<evidence type="ECO:0000256" key="1">
    <source>
        <dbReference type="ARBA" id="ARBA00004496"/>
    </source>
</evidence>
<dbReference type="PANTHER" id="PTHR20982:SF3">
    <property type="entry name" value="MITOCHONDRIAL RIBOSOME RECYCLING FACTOR PSEUDO 1"/>
    <property type="match status" value="1"/>
</dbReference>
<dbReference type="InterPro" id="IPR023584">
    <property type="entry name" value="Ribosome_recyc_fac_dom"/>
</dbReference>
<keyword evidence="6" id="KW-0175">Coiled coil</keyword>
<comment type="similarity">
    <text evidence="2 5">Belongs to the RRF family.</text>
</comment>
<dbReference type="OrthoDB" id="9804006at2"/>
<evidence type="ECO:0000256" key="6">
    <source>
        <dbReference type="SAM" id="Coils"/>
    </source>
</evidence>
<dbReference type="EMBL" id="SOAW01000001">
    <property type="protein sequence ID" value="TDT32896.1"/>
    <property type="molecule type" value="Genomic_DNA"/>
</dbReference>
<dbReference type="Pfam" id="PF01765">
    <property type="entry name" value="RRF"/>
    <property type="match status" value="1"/>
</dbReference>
<evidence type="ECO:0000259" key="7">
    <source>
        <dbReference type="Pfam" id="PF01765"/>
    </source>
</evidence>
<keyword evidence="4 5" id="KW-0648">Protein biosynthesis</keyword>
<dbReference type="GO" id="GO:0043023">
    <property type="term" value="F:ribosomal large subunit binding"/>
    <property type="evidence" value="ECO:0007669"/>
    <property type="project" value="TreeGrafter"/>
</dbReference>
<evidence type="ECO:0000256" key="4">
    <source>
        <dbReference type="ARBA" id="ARBA00022917"/>
    </source>
</evidence>
<dbReference type="PANTHER" id="PTHR20982">
    <property type="entry name" value="RIBOSOME RECYCLING FACTOR"/>
    <property type="match status" value="1"/>
</dbReference>
<feature type="domain" description="Ribosome recycling factor" evidence="7">
    <location>
        <begin position="21"/>
        <end position="183"/>
    </location>
</feature>